<sequence>MGHLLWGLGKLVNDPSTALLDELRQRVFRKKEIVSSISLQEGATSRSESIEVRSIPLSDAANSTTNSFYTIQNNQTETATISVQTGTGQYTSRQVSIQVKRSLIEKYNKSTSVQATLQSDRCTGASVVVTKRDAKTMPMKLKVCRGHRDIVTILRQWPQIDHRMYQHISIFKSCMLSLKDFFNTFNIEKIENLPAAYAPEAETLKLYKSASLDCLVDNEKPRRRKSNTRHCVKPRILCENCVTVKCRDINYVPNKYNMRLN</sequence>
<gene>
    <name evidence="1" type="ORF">SFRICE_041304</name>
</gene>
<dbReference type="EMBL" id="ODYU01003022">
    <property type="protein sequence ID" value="SOQ41263.1"/>
    <property type="molecule type" value="Genomic_DNA"/>
</dbReference>
<name>A0A2H1VKB5_SPOFR</name>
<evidence type="ECO:0000313" key="1">
    <source>
        <dbReference type="EMBL" id="SOQ41263.1"/>
    </source>
</evidence>
<protein>
    <submittedName>
        <fullName evidence="1">SFRICE_041304</fullName>
    </submittedName>
</protein>
<accession>A0A2H1VKB5</accession>
<organism evidence="1">
    <name type="scientific">Spodoptera frugiperda</name>
    <name type="common">Fall armyworm</name>
    <dbReference type="NCBI Taxonomy" id="7108"/>
    <lineage>
        <taxon>Eukaryota</taxon>
        <taxon>Metazoa</taxon>
        <taxon>Ecdysozoa</taxon>
        <taxon>Arthropoda</taxon>
        <taxon>Hexapoda</taxon>
        <taxon>Insecta</taxon>
        <taxon>Pterygota</taxon>
        <taxon>Neoptera</taxon>
        <taxon>Endopterygota</taxon>
        <taxon>Lepidoptera</taxon>
        <taxon>Glossata</taxon>
        <taxon>Ditrysia</taxon>
        <taxon>Noctuoidea</taxon>
        <taxon>Noctuidae</taxon>
        <taxon>Amphipyrinae</taxon>
        <taxon>Spodoptera</taxon>
    </lineage>
</organism>
<reference evidence="1" key="1">
    <citation type="submission" date="2016-07" db="EMBL/GenBank/DDBJ databases">
        <authorList>
            <person name="Bretaudeau A."/>
        </authorList>
    </citation>
    <scope>NUCLEOTIDE SEQUENCE</scope>
    <source>
        <strain evidence="1">Rice</strain>
        <tissue evidence="1">Whole body</tissue>
    </source>
</reference>
<dbReference type="AlphaFoldDB" id="A0A2H1VKB5"/>
<proteinExistence type="predicted"/>